<protein>
    <recommendedName>
        <fullName evidence="6">Ferredoxin--NADP reductase</fullName>
        <shortName evidence="6">FNR</shortName>
        <shortName evidence="6">Fd-NADP(+) reductase</shortName>
        <ecNumber evidence="6">1.18.1.2</ecNumber>
    </recommendedName>
</protein>
<sequence length="349" mass="38877">MDNELYDVTIIGGGPAGLYSAFYSGLREMKTKIIEFQPKLGGKLNVYPEKIVWDVGGVPPVPAERLIDQIVEQGMSFHPEVVLNEKITSISNTEDGNYRLEAENGNIHYSRTVIIAVGSGILRPQKLLIQGAERFELTNLHYTIQSLKAFKNKRVLISGGGNSAVDWANELAPIAEQVYLTYRKDQLKGHEAQITQLNQSNIHCMMNTEIRNLIASSDHREIEEVELYDHVKQQTHQLDVDLVLINHGFEQDASLLDNSSIRVERKDGFFVRGNSMSESSAEGIYAAGDILSHDGKLNLIAGAFQDAANAVNKAKTYIDPEAESNAMVSSHNSMFKDRNKRIVEQYVNG</sequence>
<feature type="binding site" evidence="6">
    <location>
        <position position="330"/>
    </location>
    <ligand>
        <name>FAD</name>
        <dbReference type="ChEBI" id="CHEBI:57692"/>
    </ligand>
</feature>
<evidence type="ECO:0000313" key="8">
    <source>
        <dbReference type="EMBL" id="MBH0229141.1"/>
    </source>
</evidence>
<feature type="binding site" evidence="6">
    <location>
        <position position="87"/>
    </location>
    <ligand>
        <name>FAD</name>
        <dbReference type="ChEBI" id="CHEBI:57692"/>
    </ligand>
</feature>
<keyword evidence="3 6" id="KW-0274">FAD</keyword>
<feature type="binding site" evidence="6">
    <location>
        <position position="122"/>
    </location>
    <ligand>
        <name>FAD</name>
        <dbReference type="ChEBI" id="CHEBI:57692"/>
    </ligand>
</feature>
<dbReference type="PANTHER" id="PTHR48105">
    <property type="entry name" value="THIOREDOXIN REDUCTASE 1-RELATED-RELATED"/>
    <property type="match status" value="1"/>
</dbReference>
<dbReference type="GO" id="GO:0050660">
    <property type="term" value="F:flavin adenine dinucleotide binding"/>
    <property type="evidence" value="ECO:0007669"/>
    <property type="project" value="UniProtKB-UniRule"/>
</dbReference>
<comment type="cofactor">
    <cofactor evidence="6">
        <name>FAD</name>
        <dbReference type="ChEBI" id="CHEBI:57692"/>
    </cofactor>
    <text evidence="6">Binds 1 FAD per subunit.</text>
</comment>
<keyword evidence="5 6" id="KW-0560">Oxidoreductase</keyword>
<feature type="binding site" evidence="6">
    <location>
        <position position="35"/>
    </location>
    <ligand>
        <name>FAD</name>
        <dbReference type="ChEBI" id="CHEBI:57692"/>
    </ligand>
</feature>
<dbReference type="AlphaFoldDB" id="A0A931MU53"/>
<dbReference type="InterPro" id="IPR050097">
    <property type="entry name" value="Ferredoxin-NADP_redctase_2"/>
</dbReference>
<feature type="binding site" evidence="6">
    <location>
        <position position="43"/>
    </location>
    <ligand>
        <name>FAD</name>
        <dbReference type="ChEBI" id="CHEBI:57692"/>
    </ligand>
</feature>
<dbReference type="PRINTS" id="PR00469">
    <property type="entry name" value="PNDRDTASEII"/>
</dbReference>
<dbReference type="HAMAP" id="MF_01685">
    <property type="entry name" value="FENR2"/>
    <property type="match status" value="1"/>
</dbReference>
<keyword evidence="9" id="KW-1185">Reference proteome</keyword>
<feature type="domain" description="FAD/NAD(P)-binding" evidence="7">
    <location>
        <begin position="6"/>
        <end position="306"/>
    </location>
</feature>
<comment type="caution">
    <text evidence="6">Lacks conserved residue(s) required for the propagation of feature annotation.</text>
</comment>
<proteinExistence type="inferred from homology"/>
<comment type="similarity">
    <text evidence="6">Belongs to the ferredoxin--NADP reductase type 2 family.</text>
</comment>
<dbReference type="EMBL" id="JADZSC010000001">
    <property type="protein sequence ID" value="MBH0229141.1"/>
    <property type="molecule type" value="Genomic_DNA"/>
</dbReference>
<evidence type="ECO:0000256" key="3">
    <source>
        <dbReference type="ARBA" id="ARBA00022827"/>
    </source>
</evidence>
<dbReference type="SUPFAM" id="SSF51905">
    <property type="entry name" value="FAD/NAD(P)-binding domain"/>
    <property type="match status" value="1"/>
</dbReference>
<dbReference type="PRINTS" id="PR00368">
    <property type="entry name" value="FADPNR"/>
</dbReference>
<evidence type="ECO:0000313" key="9">
    <source>
        <dbReference type="Proteomes" id="UP000614490"/>
    </source>
</evidence>
<comment type="subunit">
    <text evidence="1 6">Homodimer.</text>
</comment>
<keyword evidence="2 6" id="KW-0285">Flavoprotein</keyword>
<evidence type="ECO:0000256" key="6">
    <source>
        <dbReference type="HAMAP-Rule" id="MF_01685"/>
    </source>
</evidence>
<dbReference type="InterPro" id="IPR023753">
    <property type="entry name" value="FAD/NAD-binding_dom"/>
</dbReference>
<dbReference type="Gene3D" id="3.50.50.60">
    <property type="entry name" value="FAD/NAD(P)-binding domain"/>
    <property type="match status" value="2"/>
</dbReference>
<keyword evidence="4 6" id="KW-0521">NADP</keyword>
<name>A0A931MU53_9BACI</name>
<dbReference type="InterPro" id="IPR036188">
    <property type="entry name" value="FAD/NAD-bd_sf"/>
</dbReference>
<dbReference type="EC" id="1.18.1.2" evidence="6"/>
<evidence type="ECO:0000256" key="5">
    <source>
        <dbReference type="ARBA" id="ARBA00023002"/>
    </source>
</evidence>
<gene>
    <name evidence="8" type="ORF">H0267_02835</name>
</gene>
<evidence type="ECO:0000256" key="2">
    <source>
        <dbReference type="ARBA" id="ARBA00022630"/>
    </source>
</evidence>
<dbReference type="Pfam" id="PF07992">
    <property type="entry name" value="Pyr_redox_2"/>
    <property type="match status" value="1"/>
</dbReference>
<dbReference type="GO" id="GO:0004324">
    <property type="term" value="F:ferredoxin-NADP+ reductase activity"/>
    <property type="evidence" value="ECO:0007669"/>
    <property type="project" value="UniProtKB-UniRule"/>
</dbReference>
<organism evidence="8 9">
    <name type="scientific">Halobacillus yeomjeoni</name>
    <dbReference type="NCBI Taxonomy" id="311194"/>
    <lineage>
        <taxon>Bacteria</taxon>
        <taxon>Bacillati</taxon>
        <taxon>Bacillota</taxon>
        <taxon>Bacilli</taxon>
        <taxon>Bacillales</taxon>
        <taxon>Bacillaceae</taxon>
        <taxon>Halobacillus</taxon>
    </lineage>
</organism>
<dbReference type="InterPro" id="IPR022890">
    <property type="entry name" value="Fd--NADP_Rdtase_type_2"/>
</dbReference>
<feature type="binding site" evidence="6">
    <location>
        <position position="289"/>
    </location>
    <ligand>
        <name>FAD</name>
        <dbReference type="ChEBI" id="CHEBI:57692"/>
    </ligand>
</feature>
<dbReference type="GO" id="GO:0050661">
    <property type="term" value="F:NADP binding"/>
    <property type="evidence" value="ECO:0007669"/>
    <property type="project" value="UniProtKB-UniRule"/>
</dbReference>
<evidence type="ECO:0000256" key="4">
    <source>
        <dbReference type="ARBA" id="ARBA00022857"/>
    </source>
</evidence>
<feature type="binding site" evidence="6">
    <location>
        <position position="47"/>
    </location>
    <ligand>
        <name>FAD</name>
        <dbReference type="ChEBI" id="CHEBI:57692"/>
    </ligand>
</feature>
<dbReference type="Proteomes" id="UP000614490">
    <property type="component" value="Unassembled WGS sequence"/>
</dbReference>
<evidence type="ECO:0000259" key="7">
    <source>
        <dbReference type="Pfam" id="PF07992"/>
    </source>
</evidence>
<accession>A0A931MU53</accession>
<comment type="caution">
    <text evidence="8">The sequence shown here is derived from an EMBL/GenBank/DDBJ whole genome shotgun (WGS) entry which is preliminary data.</text>
</comment>
<evidence type="ECO:0000256" key="1">
    <source>
        <dbReference type="ARBA" id="ARBA00011738"/>
    </source>
</evidence>
<reference evidence="8 9" key="1">
    <citation type="journal article" date="2005" name="Int. J. Syst. Evol. Microbiol.">
        <title>Halobacillus yeomjeoni sp. nov., isolated from a marine solar saltern in Korea.</title>
        <authorList>
            <person name="Yoon J.H."/>
            <person name="Kang S.J."/>
            <person name="Lee C.H."/>
            <person name="Oh H.W."/>
            <person name="Oh T.K."/>
        </authorList>
    </citation>
    <scope>NUCLEOTIDE SEQUENCE [LARGE SCALE GENOMIC DNA]</scope>
    <source>
        <strain evidence="8 9">KCTC 3957</strain>
    </source>
</reference>
<comment type="catalytic activity">
    <reaction evidence="6">
        <text>2 reduced [2Fe-2S]-[ferredoxin] + NADP(+) + H(+) = 2 oxidized [2Fe-2S]-[ferredoxin] + NADPH</text>
        <dbReference type="Rhea" id="RHEA:20125"/>
        <dbReference type="Rhea" id="RHEA-COMP:10000"/>
        <dbReference type="Rhea" id="RHEA-COMP:10001"/>
        <dbReference type="ChEBI" id="CHEBI:15378"/>
        <dbReference type="ChEBI" id="CHEBI:33737"/>
        <dbReference type="ChEBI" id="CHEBI:33738"/>
        <dbReference type="ChEBI" id="CHEBI:57783"/>
        <dbReference type="ChEBI" id="CHEBI:58349"/>
        <dbReference type="EC" id="1.18.1.2"/>
    </reaction>
</comment>